<name>A0AC60R0T5_IXOPE</name>
<protein>
    <submittedName>
        <fullName evidence="1">Uncharacterized protein</fullName>
    </submittedName>
</protein>
<proteinExistence type="predicted"/>
<evidence type="ECO:0000313" key="1">
    <source>
        <dbReference type="EMBL" id="KAG0445072.1"/>
    </source>
</evidence>
<dbReference type="Proteomes" id="UP000805193">
    <property type="component" value="Unassembled WGS sequence"/>
</dbReference>
<dbReference type="EMBL" id="JABSTQ010000963">
    <property type="protein sequence ID" value="KAG0445072.1"/>
    <property type="molecule type" value="Genomic_DNA"/>
</dbReference>
<comment type="caution">
    <text evidence="1">The sequence shown here is derived from an EMBL/GenBank/DDBJ whole genome shotgun (WGS) entry which is preliminary data.</text>
</comment>
<gene>
    <name evidence="1" type="ORF">HPB47_025616</name>
</gene>
<reference evidence="1 2" key="1">
    <citation type="journal article" date="2020" name="Cell">
        <title>Large-Scale Comparative Analyses of Tick Genomes Elucidate Their Genetic Diversity and Vector Capacities.</title>
        <authorList>
            <consortium name="Tick Genome and Microbiome Consortium (TIGMIC)"/>
            <person name="Jia N."/>
            <person name="Wang J."/>
            <person name="Shi W."/>
            <person name="Du L."/>
            <person name="Sun Y."/>
            <person name="Zhan W."/>
            <person name="Jiang J.F."/>
            <person name="Wang Q."/>
            <person name="Zhang B."/>
            <person name="Ji P."/>
            <person name="Bell-Sakyi L."/>
            <person name="Cui X.M."/>
            <person name="Yuan T.T."/>
            <person name="Jiang B.G."/>
            <person name="Yang W.F."/>
            <person name="Lam T.T."/>
            <person name="Chang Q.C."/>
            <person name="Ding S.J."/>
            <person name="Wang X.J."/>
            <person name="Zhu J.G."/>
            <person name="Ruan X.D."/>
            <person name="Zhao L."/>
            <person name="Wei J.T."/>
            <person name="Ye R.Z."/>
            <person name="Que T.C."/>
            <person name="Du C.H."/>
            <person name="Zhou Y.H."/>
            <person name="Cheng J.X."/>
            <person name="Dai P.F."/>
            <person name="Guo W.B."/>
            <person name="Han X.H."/>
            <person name="Huang E.J."/>
            <person name="Li L.F."/>
            <person name="Wei W."/>
            <person name="Gao Y.C."/>
            <person name="Liu J.Z."/>
            <person name="Shao H.Z."/>
            <person name="Wang X."/>
            <person name="Wang C.C."/>
            <person name="Yang T.C."/>
            <person name="Huo Q.B."/>
            <person name="Li W."/>
            <person name="Chen H.Y."/>
            <person name="Chen S.E."/>
            <person name="Zhou L.G."/>
            <person name="Ni X.B."/>
            <person name="Tian J.H."/>
            <person name="Sheng Y."/>
            <person name="Liu T."/>
            <person name="Pan Y.S."/>
            <person name="Xia L.Y."/>
            <person name="Li J."/>
            <person name="Zhao F."/>
            <person name="Cao W.C."/>
        </authorList>
    </citation>
    <scope>NUCLEOTIDE SEQUENCE [LARGE SCALE GENOMIC DNA]</scope>
    <source>
        <strain evidence="1">Iper-2018</strain>
    </source>
</reference>
<organism evidence="1 2">
    <name type="scientific">Ixodes persulcatus</name>
    <name type="common">Taiga tick</name>
    <dbReference type="NCBI Taxonomy" id="34615"/>
    <lineage>
        <taxon>Eukaryota</taxon>
        <taxon>Metazoa</taxon>
        <taxon>Ecdysozoa</taxon>
        <taxon>Arthropoda</taxon>
        <taxon>Chelicerata</taxon>
        <taxon>Arachnida</taxon>
        <taxon>Acari</taxon>
        <taxon>Parasitiformes</taxon>
        <taxon>Ixodida</taxon>
        <taxon>Ixodoidea</taxon>
        <taxon>Ixodidae</taxon>
        <taxon>Ixodinae</taxon>
        <taxon>Ixodes</taxon>
    </lineage>
</organism>
<accession>A0AC60R0T5</accession>
<evidence type="ECO:0000313" key="2">
    <source>
        <dbReference type="Proteomes" id="UP000805193"/>
    </source>
</evidence>
<keyword evidence="2" id="KW-1185">Reference proteome</keyword>
<sequence>MTQMGVERISNEIDMRDEKDKDAEEVTAEFDEDSGRTLDQNGPWVTILNDRWNVEKEKQRADAAESMGQATTSQRSRGGAGDEYKVVFRPRAGMKVASWTDRAISQGLAMASEVPTKEFYAHVTIQMQWAQNLIVASTASEYFALKLHEVTKVQLGSVTYDLLPYLKPIPGTVRGVVHGIEAETSERELMELLSAKGHNRMHARMLEKSNSALLTFQGPHVPFYVKVGSSYTRCRPHRRSVQYCRACGEVGHRQDVCPHPDTNQCPRCGEKVNPEGHECQPRYKICDQPHETASKECKRRLKPGPPPLHVSKKNASGNQQVTWNADTRQKAQHTQQEASTLESGRGSRPRWVDHTAGRKDDFPQLESRRGDKCDKNCEKMIEELKRQNGELLRRLEENERRAQAREQELERKLLIDQMPGQSVQSQPMQQTQQDARVEVVHTPEETIFAESDGSESASPPLKRRARVTARGRREARKAKPVNGDEESFVTKSMLESAITGCMERMLTMLQSRCSRLAQGTSNPFVAWPHCTRVTGNITRPDTEAMINEDGSEPKRGNLQQYVSTKEEESTPDVIAVQETWGMAKLSGYRAYGKDAKEKTRVTTLVRRNLPVIEHDTGISTVEHVLIEIISNTKRDGRSVFVLNVYSSPAKRHRFAALFRATLEIAKQQALVVVGDFNAPHPDWGYLTETVKGRNLWHDAHDGGLTMITDPDQPTRRGDARHRDTTPDLAFVRNVKGAECINTWEDLGSDHFVAAATVIAGPGKPKGRRIRITEWDAFRGFLEEFEEDDNENIEEWTEELRACAESATKTVPEEANMLTADSKLLHMWEAKSSMQRSDGYIEEVLQEAIRVVEEYVAPRGLACSPQKSELLLLRLKRGGKEKSNIELFAQGHRIPQVESIRVLGLRIQADGKNREMIQALKGTTYQAAQLIARISNRNYGMKESNLMRLVQAFVMSRLAYAVPFMRLGVAEKSKLECIVRKAYKRALGLPDSTSNEKLAALGVHNTIDELIEAQRTAQLERLTRSGTGRHILKSLGLRYETQRGEKVDVPLHIREMLQISPIPKHMHPLHDAKRREARVKALGRTLKEEEGVAYVDAAEYKGRGAMAAVVVNGDGHLVASCSVKTDDPETAEEVAVALALSMPGVRTIVCDSQSAVRNFAKGRVSPKTLRVLRGATCFGGRERVRLVWTPAHASLPGNEEAHDAARGLTVRAGTTSGAPVASSGRDRLVIFRGILDHYTDGRRRFAPAHHSLNKRQSMVWRRLQTNTYPCPALLNRWYPDRYTGACKLCGQRANLKHMVWECNNIDRGACANKLLTQLRDEESWETTLLSSEPRVQEDLVRLAEDAAGVQGILAVV</sequence>